<proteinExistence type="predicted"/>
<dbReference type="Pfam" id="PF02518">
    <property type="entry name" value="HATPase_c"/>
    <property type="match status" value="1"/>
</dbReference>
<dbReference type="EC" id="2.7.13.3" evidence="2"/>
<dbReference type="PRINTS" id="PR00344">
    <property type="entry name" value="BCTRLSENSOR"/>
</dbReference>
<keyword evidence="5 11" id="KW-0418">Kinase</keyword>
<evidence type="ECO:0000256" key="6">
    <source>
        <dbReference type="ARBA" id="ARBA00022840"/>
    </source>
</evidence>
<dbReference type="InterPro" id="IPR004358">
    <property type="entry name" value="Sig_transdc_His_kin-like_C"/>
</dbReference>
<evidence type="ECO:0000259" key="8">
    <source>
        <dbReference type="PROSITE" id="PS50109"/>
    </source>
</evidence>
<dbReference type="InterPro" id="IPR005467">
    <property type="entry name" value="His_kinase_dom"/>
</dbReference>
<dbReference type="PANTHER" id="PTHR44936">
    <property type="entry name" value="SENSOR PROTEIN CREC"/>
    <property type="match status" value="1"/>
</dbReference>
<dbReference type="InterPro" id="IPR013656">
    <property type="entry name" value="PAS_4"/>
</dbReference>
<dbReference type="Pfam" id="PF08448">
    <property type="entry name" value="PAS_4"/>
    <property type="match status" value="1"/>
</dbReference>
<dbReference type="CDD" id="cd00075">
    <property type="entry name" value="HATPase"/>
    <property type="match status" value="1"/>
</dbReference>
<evidence type="ECO:0000256" key="2">
    <source>
        <dbReference type="ARBA" id="ARBA00012438"/>
    </source>
</evidence>
<dbReference type="InterPro" id="IPR003594">
    <property type="entry name" value="HATPase_dom"/>
</dbReference>
<dbReference type="InterPro" id="IPR050980">
    <property type="entry name" value="2C_sensor_his_kinase"/>
</dbReference>
<dbReference type="Gene3D" id="3.30.450.20">
    <property type="entry name" value="PAS domain"/>
    <property type="match status" value="1"/>
</dbReference>
<feature type="domain" description="Histidine kinase" evidence="8">
    <location>
        <begin position="369"/>
        <end position="586"/>
    </location>
</feature>
<gene>
    <name evidence="11" type="ORF">ACFQE9_09045</name>
</gene>
<evidence type="ECO:0000313" key="11">
    <source>
        <dbReference type="EMBL" id="MFC6892749.1"/>
    </source>
</evidence>
<name>A0ABD5UT70_9EURY</name>
<dbReference type="PROSITE" id="PS50112">
    <property type="entry name" value="PAS"/>
    <property type="match status" value="1"/>
</dbReference>
<evidence type="ECO:0000259" key="10">
    <source>
        <dbReference type="PROSITE" id="PS50113"/>
    </source>
</evidence>
<feature type="transmembrane region" description="Helical" evidence="7">
    <location>
        <begin position="182"/>
        <end position="202"/>
    </location>
</feature>
<evidence type="ECO:0000256" key="4">
    <source>
        <dbReference type="ARBA" id="ARBA00022741"/>
    </source>
</evidence>
<dbReference type="InterPro" id="IPR035965">
    <property type="entry name" value="PAS-like_dom_sf"/>
</dbReference>
<dbReference type="SMART" id="SM00387">
    <property type="entry name" value="HATPase_c"/>
    <property type="match status" value="1"/>
</dbReference>
<dbReference type="InterPro" id="IPR000700">
    <property type="entry name" value="PAS-assoc_C"/>
</dbReference>
<organism evidence="11 12">
    <name type="scientific">Halopenitus salinus</name>
    <dbReference type="NCBI Taxonomy" id="1198295"/>
    <lineage>
        <taxon>Archaea</taxon>
        <taxon>Methanobacteriati</taxon>
        <taxon>Methanobacteriota</taxon>
        <taxon>Stenosarchaea group</taxon>
        <taxon>Halobacteria</taxon>
        <taxon>Halobacteriales</taxon>
        <taxon>Haloferacaceae</taxon>
        <taxon>Halopenitus</taxon>
    </lineage>
</organism>
<keyword evidence="7" id="KW-0812">Transmembrane</keyword>
<feature type="transmembrane region" description="Helical" evidence="7">
    <location>
        <begin position="71"/>
        <end position="91"/>
    </location>
</feature>
<dbReference type="Gene3D" id="3.30.565.10">
    <property type="entry name" value="Histidine kinase-like ATPase, C-terminal domain"/>
    <property type="match status" value="1"/>
</dbReference>
<keyword evidence="7" id="KW-1133">Transmembrane helix</keyword>
<dbReference type="PROSITE" id="PS50113">
    <property type="entry name" value="PAC"/>
    <property type="match status" value="1"/>
</dbReference>
<dbReference type="GO" id="GO:0004673">
    <property type="term" value="F:protein histidine kinase activity"/>
    <property type="evidence" value="ECO:0007669"/>
    <property type="project" value="UniProtKB-EC"/>
</dbReference>
<sequence>MVEVATLPWPAIGSIAAAVASLALVARVLAHRGKPGANWFLAVLLAQAGWCLAYGVGLLVYDPGVRLVLEMVSWVGIVWTGLTFLAFALEYTGRGDVVWGRGYGAFVAFGVVASVLVLSNPLHGAMWTGFELDPVLRSATVSYTLAPAAVLTLGIATLAVVVAVGLLVDTVASYGPLFRREAAAVAVSALPPGLALLAWAFGVGPVPQLNLAPIMFIPHVVLDAYAFGRGELFARNPTTVRAAERTAIDDLADPLAVVDPNGRIARTNRAFADAFGFDPDEGIDRPIATVVGGDLPDVGEEATIERRVERGGDVGGSWNGASAGGRATFAVSVSPLSDPAGTHVGYTAIFRDVTERERRRQQLEVLNRILRHNLRNDAGVVRGYGELLADRLEGENHRMADAIERRAGALTALGEKARTVETLIEGEPSRPVALLAHLERAVAEAEEEFPDATVNLERGPGVDPESDPVASVPEEALSAAVSNLLENALRHHDGAGTERPDGGAWARVVLDRSDGGPVIRVVDDGPGIPDHEIEAIEAGRETALEHGSGLGLWIVHWAAAAIGAEATFADRDPRGTVATLRLPMEDDTSTDTTDTSE</sequence>
<dbReference type="SUPFAM" id="SSF55874">
    <property type="entry name" value="ATPase domain of HSP90 chaperone/DNA topoisomerase II/histidine kinase"/>
    <property type="match status" value="1"/>
</dbReference>
<keyword evidence="3" id="KW-0808">Transferase</keyword>
<evidence type="ECO:0000256" key="7">
    <source>
        <dbReference type="SAM" id="Phobius"/>
    </source>
</evidence>
<comment type="caution">
    <text evidence="11">The sequence shown here is derived from an EMBL/GenBank/DDBJ whole genome shotgun (WGS) entry which is preliminary data.</text>
</comment>
<accession>A0ABD5UT70</accession>
<keyword evidence="4" id="KW-0547">Nucleotide-binding</keyword>
<keyword evidence="6" id="KW-0067">ATP-binding</keyword>
<keyword evidence="12" id="KW-1185">Reference proteome</keyword>
<reference evidence="11 12" key="1">
    <citation type="journal article" date="2019" name="Int. J. Syst. Evol. Microbiol.">
        <title>The Global Catalogue of Microorganisms (GCM) 10K type strain sequencing project: providing services to taxonomists for standard genome sequencing and annotation.</title>
        <authorList>
            <consortium name="The Broad Institute Genomics Platform"/>
            <consortium name="The Broad Institute Genome Sequencing Center for Infectious Disease"/>
            <person name="Wu L."/>
            <person name="Ma J."/>
        </authorList>
    </citation>
    <scope>NUCLEOTIDE SEQUENCE [LARGE SCALE GENOMIC DNA]</scope>
    <source>
        <strain evidence="11 12">SKJ47</strain>
    </source>
</reference>
<feature type="domain" description="PAS" evidence="9">
    <location>
        <begin position="240"/>
        <end position="311"/>
    </location>
</feature>
<evidence type="ECO:0000256" key="3">
    <source>
        <dbReference type="ARBA" id="ARBA00022679"/>
    </source>
</evidence>
<feature type="transmembrane region" description="Helical" evidence="7">
    <location>
        <begin position="103"/>
        <end position="123"/>
    </location>
</feature>
<evidence type="ECO:0000259" key="9">
    <source>
        <dbReference type="PROSITE" id="PS50112"/>
    </source>
</evidence>
<dbReference type="CDD" id="cd00130">
    <property type="entry name" value="PAS"/>
    <property type="match status" value="1"/>
</dbReference>
<dbReference type="RefSeq" id="WP_379743531.1">
    <property type="nucleotide sequence ID" value="NZ_JBHSVN010000001.1"/>
</dbReference>
<feature type="domain" description="PAC" evidence="10">
    <location>
        <begin position="302"/>
        <end position="365"/>
    </location>
</feature>
<evidence type="ECO:0000256" key="5">
    <source>
        <dbReference type="ARBA" id="ARBA00022777"/>
    </source>
</evidence>
<dbReference type="EMBL" id="JBHSXL010000008">
    <property type="protein sequence ID" value="MFC6892749.1"/>
    <property type="molecule type" value="Genomic_DNA"/>
</dbReference>
<feature type="transmembrane region" description="Helical" evidence="7">
    <location>
        <begin position="12"/>
        <end position="30"/>
    </location>
</feature>
<evidence type="ECO:0000256" key="1">
    <source>
        <dbReference type="ARBA" id="ARBA00000085"/>
    </source>
</evidence>
<dbReference type="InterPro" id="IPR000014">
    <property type="entry name" value="PAS"/>
</dbReference>
<dbReference type="PROSITE" id="PS50109">
    <property type="entry name" value="HIS_KIN"/>
    <property type="match status" value="1"/>
</dbReference>
<protein>
    <recommendedName>
        <fullName evidence="2">histidine kinase</fullName>
        <ecNumber evidence="2">2.7.13.3</ecNumber>
    </recommendedName>
</protein>
<feature type="transmembrane region" description="Helical" evidence="7">
    <location>
        <begin position="143"/>
        <end position="170"/>
    </location>
</feature>
<keyword evidence="7" id="KW-0472">Membrane</keyword>
<dbReference type="Proteomes" id="UP001596296">
    <property type="component" value="Unassembled WGS sequence"/>
</dbReference>
<dbReference type="NCBIfam" id="TIGR00229">
    <property type="entry name" value="sensory_box"/>
    <property type="match status" value="1"/>
</dbReference>
<dbReference type="AlphaFoldDB" id="A0ABD5UT70"/>
<dbReference type="InterPro" id="IPR036890">
    <property type="entry name" value="HATPase_C_sf"/>
</dbReference>
<dbReference type="Pfam" id="PF16927">
    <property type="entry name" value="HisKA_7TM"/>
    <property type="match status" value="1"/>
</dbReference>
<dbReference type="GO" id="GO:0005524">
    <property type="term" value="F:ATP binding"/>
    <property type="evidence" value="ECO:0007669"/>
    <property type="project" value="UniProtKB-KW"/>
</dbReference>
<dbReference type="SUPFAM" id="SSF55785">
    <property type="entry name" value="PYP-like sensor domain (PAS domain)"/>
    <property type="match status" value="1"/>
</dbReference>
<dbReference type="SMART" id="SM00091">
    <property type="entry name" value="PAS"/>
    <property type="match status" value="1"/>
</dbReference>
<dbReference type="PANTHER" id="PTHR44936:SF10">
    <property type="entry name" value="SENSOR PROTEIN RSTB"/>
    <property type="match status" value="1"/>
</dbReference>
<evidence type="ECO:0000313" key="12">
    <source>
        <dbReference type="Proteomes" id="UP001596296"/>
    </source>
</evidence>
<dbReference type="InterPro" id="IPR031621">
    <property type="entry name" value="HisKA_7TM"/>
</dbReference>
<feature type="transmembrane region" description="Helical" evidence="7">
    <location>
        <begin position="37"/>
        <end position="59"/>
    </location>
</feature>
<comment type="catalytic activity">
    <reaction evidence="1">
        <text>ATP + protein L-histidine = ADP + protein N-phospho-L-histidine.</text>
        <dbReference type="EC" id="2.7.13.3"/>
    </reaction>
</comment>